<dbReference type="Proteomes" id="UP000694844">
    <property type="component" value="Chromosome 4"/>
</dbReference>
<feature type="region of interest" description="Disordered" evidence="7">
    <location>
        <begin position="1"/>
        <end position="260"/>
    </location>
</feature>
<dbReference type="Gene3D" id="6.10.250.1650">
    <property type="match status" value="1"/>
</dbReference>
<dbReference type="GO" id="GO:0000122">
    <property type="term" value="P:negative regulation of transcription by RNA polymerase II"/>
    <property type="evidence" value="ECO:0007669"/>
    <property type="project" value="InterPro"/>
</dbReference>
<feature type="compositionally biased region" description="Polar residues" evidence="7">
    <location>
        <begin position="418"/>
        <end position="430"/>
    </location>
</feature>
<feature type="compositionally biased region" description="Acidic residues" evidence="7">
    <location>
        <begin position="165"/>
        <end position="175"/>
    </location>
</feature>
<dbReference type="KEGG" id="cvn:111129852"/>
<dbReference type="AlphaFoldDB" id="A0A8B8DUZ6"/>
<reference evidence="11 12" key="1">
    <citation type="submission" date="2025-04" db="UniProtKB">
        <authorList>
            <consortium name="RefSeq"/>
        </authorList>
    </citation>
    <scope>IDENTIFICATION</scope>
    <source>
        <tissue evidence="11 12">Whole sample</tissue>
    </source>
</reference>
<dbReference type="InterPro" id="IPR000679">
    <property type="entry name" value="Znf_GATA"/>
</dbReference>
<feature type="compositionally biased region" description="Basic and acidic residues" evidence="7">
    <location>
        <begin position="151"/>
        <end position="164"/>
    </location>
</feature>
<sequence>MDAEDTREENGGPKEPSVTSVDNPECDDVKEMEEKEDLDTEKAPETSENVSDGEKEDSSTDLGKRKRSDDENSPPEKRSKSDEEEKGEDNSKEEEEETEKESEEMQTKDKETEDAESVPQEEATDSKNLETEEKLENEKLGETESESQDVENSKEKETEENSEKMEDDIKDDESSEKDNDAQEKEEKSGETDSVKSLESVSFKSSKDSVADDKGSEGPEESSSVKSEDSEKENRRTDADTPIDLTTKTGIPNGNGGGDIIMLSDSEEELMNGVMNGDVLDLDECEIRKRRKMVKRLQAELRNEEAKLILLRKMRQSQVSSPSVPEKPKQHNQPPPLVRPGQQPSQARPAHSQPPQLVRNSNQSSSSRNHQQGPPPLVNMRVQNLSNGNSLSQQMRYQGMQGQSSSRSLYGSSSQSSQNNNAQVDTQTPAQRQAAAKMALRKQLEKTLLQIPPPKPPPPEMNFVPSLSSTDFIYLLGLEEAVNYIIDANLISKGQKNPDEKMVCNPFTCVQCGTDFTPVWKREKAGSKNVICEHCVTTNQKKALKQEHTNRLKSAFVKALQQEQEIERMQAQEKSSGSSHGSSSPANNSSSNSSMNLSTNSASYKATTEAIRQHQNFLQAHQAVTAHQAALRMGQPLGLTPFGTPGPFPYQIPFGGAKASDLSSLQRKYLLDMIPPNRWSK</sequence>
<dbReference type="OrthoDB" id="7331812at2759"/>
<dbReference type="Pfam" id="PF16563">
    <property type="entry name" value="P66_CC"/>
    <property type="match status" value="1"/>
</dbReference>
<comment type="subcellular location">
    <subcellularLocation>
        <location evidence="1">Nucleus</location>
    </subcellularLocation>
</comment>
<keyword evidence="4" id="KW-0804">Transcription</keyword>
<dbReference type="PANTHER" id="PTHR13455">
    <property type="entry name" value="TRANSCRIPTIONAL REPRESSOR P66-RELATED"/>
    <property type="match status" value="1"/>
</dbReference>
<feature type="compositionally biased region" description="Low complexity" evidence="7">
    <location>
        <begin position="400"/>
        <end position="417"/>
    </location>
</feature>
<evidence type="ECO:0000256" key="3">
    <source>
        <dbReference type="ARBA" id="ARBA00023054"/>
    </source>
</evidence>
<evidence type="ECO:0000259" key="8">
    <source>
        <dbReference type="Pfam" id="PF00320"/>
    </source>
</evidence>
<dbReference type="RefSeq" id="XP_022332047.1">
    <property type="nucleotide sequence ID" value="XM_022476339.1"/>
</dbReference>
<name>A0A8B8DUZ6_CRAVI</name>
<evidence type="ECO:0000313" key="12">
    <source>
        <dbReference type="RefSeq" id="XP_022332047.1"/>
    </source>
</evidence>
<keyword evidence="2" id="KW-0805">Transcription regulation</keyword>
<dbReference type="GO" id="GO:0016581">
    <property type="term" value="C:NuRD complex"/>
    <property type="evidence" value="ECO:0007669"/>
    <property type="project" value="TreeGrafter"/>
</dbReference>
<dbReference type="InterPro" id="IPR032346">
    <property type="entry name" value="P66_CC"/>
</dbReference>
<keyword evidence="10" id="KW-1185">Reference proteome</keyword>
<organism evidence="10 12">
    <name type="scientific">Crassostrea virginica</name>
    <name type="common">Eastern oyster</name>
    <dbReference type="NCBI Taxonomy" id="6565"/>
    <lineage>
        <taxon>Eukaryota</taxon>
        <taxon>Metazoa</taxon>
        <taxon>Spiralia</taxon>
        <taxon>Lophotrochozoa</taxon>
        <taxon>Mollusca</taxon>
        <taxon>Bivalvia</taxon>
        <taxon>Autobranchia</taxon>
        <taxon>Pteriomorphia</taxon>
        <taxon>Ostreida</taxon>
        <taxon>Ostreoidea</taxon>
        <taxon>Ostreidae</taxon>
        <taxon>Crassostrea</taxon>
    </lineage>
</organism>
<evidence type="ECO:0000256" key="5">
    <source>
        <dbReference type="ARBA" id="ARBA00023242"/>
    </source>
</evidence>
<feature type="compositionally biased region" description="Basic and acidic residues" evidence="7">
    <location>
        <begin position="225"/>
        <end position="238"/>
    </location>
</feature>
<feature type="compositionally biased region" description="Low complexity" evidence="7">
    <location>
        <begin position="358"/>
        <end position="371"/>
    </location>
</feature>
<feature type="region of interest" description="Disordered" evidence="7">
    <location>
        <begin position="566"/>
        <end position="600"/>
    </location>
</feature>
<evidence type="ECO:0000256" key="6">
    <source>
        <dbReference type="SAM" id="Coils"/>
    </source>
</evidence>
<dbReference type="InterPro" id="IPR040386">
    <property type="entry name" value="P66"/>
</dbReference>
<evidence type="ECO:0000256" key="4">
    <source>
        <dbReference type="ARBA" id="ARBA00023163"/>
    </source>
</evidence>
<feature type="domain" description="GATA-type" evidence="8">
    <location>
        <begin position="508"/>
        <end position="544"/>
    </location>
</feature>
<feature type="compositionally biased region" description="Acidic residues" evidence="7">
    <location>
        <begin position="84"/>
        <end position="102"/>
    </location>
</feature>
<feature type="compositionally biased region" description="Basic and acidic residues" evidence="7">
    <location>
        <begin position="67"/>
        <end position="83"/>
    </location>
</feature>
<gene>
    <name evidence="11 12" type="primary">LOC111129852</name>
</gene>
<feature type="compositionally biased region" description="Low complexity" evidence="7">
    <location>
        <begin position="574"/>
        <end position="600"/>
    </location>
</feature>
<evidence type="ECO:0000256" key="1">
    <source>
        <dbReference type="ARBA" id="ARBA00004123"/>
    </source>
</evidence>
<evidence type="ECO:0000259" key="9">
    <source>
        <dbReference type="Pfam" id="PF16563"/>
    </source>
</evidence>
<evidence type="ECO:0000256" key="2">
    <source>
        <dbReference type="ARBA" id="ARBA00023015"/>
    </source>
</evidence>
<protein>
    <submittedName>
        <fullName evidence="11 12">Transcriptional repressor p66-beta-like</fullName>
    </submittedName>
</protein>
<feature type="domain" description="Transcriptional repressor p66 coiled-coil MBD2-interaction" evidence="9">
    <location>
        <begin position="285"/>
        <end position="318"/>
    </location>
</feature>
<dbReference type="GO" id="GO:0043565">
    <property type="term" value="F:sequence-specific DNA binding"/>
    <property type="evidence" value="ECO:0007669"/>
    <property type="project" value="InterPro"/>
</dbReference>
<evidence type="ECO:0000313" key="11">
    <source>
        <dbReference type="RefSeq" id="XP_022332046.1"/>
    </source>
</evidence>
<keyword evidence="3 6" id="KW-0175">Coiled coil</keyword>
<keyword evidence="5" id="KW-0539">Nucleus</keyword>
<dbReference type="GeneID" id="111129852"/>
<feature type="coiled-coil region" evidence="6">
    <location>
        <begin position="286"/>
        <end position="313"/>
    </location>
</feature>
<proteinExistence type="predicted"/>
<dbReference type="PANTHER" id="PTHR13455:SF7">
    <property type="entry name" value="SIMJANG, ISOFORM E"/>
    <property type="match status" value="1"/>
</dbReference>
<feature type="region of interest" description="Disordered" evidence="7">
    <location>
        <begin position="395"/>
        <end position="436"/>
    </location>
</feature>
<dbReference type="RefSeq" id="XP_022332046.1">
    <property type="nucleotide sequence ID" value="XM_022476338.1"/>
</dbReference>
<feature type="region of interest" description="Disordered" evidence="7">
    <location>
        <begin position="314"/>
        <end position="382"/>
    </location>
</feature>
<feature type="compositionally biased region" description="Basic and acidic residues" evidence="7">
    <location>
        <begin position="176"/>
        <end position="195"/>
    </location>
</feature>
<feature type="compositionally biased region" description="Basic and acidic residues" evidence="7">
    <location>
        <begin position="204"/>
        <end position="216"/>
    </location>
</feature>
<evidence type="ECO:0000256" key="7">
    <source>
        <dbReference type="SAM" id="MobiDB-lite"/>
    </source>
</evidence>
<accession>A0A8B8DUZ6</accession>
<feature type="compositionally biased region" description="Basic and acidic residues" evidence="7">
    <location>
        <begin position="124"/>
        <end position="142"/>
    </location>
</feature>
<dbReference type="Pfam" id="PF00320">
    <property type="entry name" value="GATA"/>
    <property type="match status" value="1"/>
</dbReference>
<evidence type="ECO:0000313" key="10">
    <source>
        <dbReference type="Proteomes" id="UP000694844"/>
    </source>
</evidence>